<keyword evidence="2" id="KW-1185">Reference proteome</keyword>
<dbReference type="AlphaFoldDB" id="A0A1T4RWG4"/>
<protein>
    <submittedName>
        <fullName evidence="1">Uncharacterized protein</fullName>
    </submittedName>
</protein>
<proteinExistence type="predicted"/>
<evidence type="ECO:0000313" key="1">
    <source>
        <dbReference type="EMBL" id="SKA20227.1"/>
    </source>
</evidence>
<name>A0A1T4RWG4_9ACTN</name>
<dbReference type="Proteomes" id="UP000190637">
    <property type="component" value="Unassembled WGS sequence"/>
</dbReference>
<accession>A0A1T4RWG4</accession>
<reference evidence="1 2" key="1">
    <citation type="submission" date="2017-02" db="EMBL/GenBank/DDBJ databases">
        <authorList>
            <person name="Peterson S.W."/>
        </authorList>
    </citation>
    <scope>NUCLEOTIDE SEQUENCE [LARGE SCALE GENOMIC DNA]</scope>
    <source>
        <strain evidence="1 2">DSM 45154</strain>
    </source>
</reference>
<organism evidence="1 2">
    <name type="scientific">Marinactinospora thermotolerans DSM 45154</name>
    <dbReference type="NCBI Taxonomy" id="1122192"/>
    <lineage>
        <taxon>Bacteria</taxon>
        <taxon>Bacillati</taxon>
        <taxon>Actinomycetota</taxon>
        <taxon>Actinomycetes</taxon>
        <taxon>Streptosporangiales</taxon>
        <taxon>Nocardiopsidaceae</taxon>
        <taxon>Marinactinospora</taxon>
    </lineage>
</organism>
<dbReference type="RefSeq" id="WP_078762330.1">
    <property type="nucleotide sequence ID" value="NZ_FUWS01000007.1"/>
</dbReference>
<dbReference type="STRING" id="1122192.SAMN02745673_03046"/>
<dbReference type="EMBL" id="FUWS01000007">
    <property type="protein sequence ID" value="SKA20227.1"/>
    <property type="molecule type" value="Genomic_DNA"/>
</dbReference>
<sequence>MNTDRRALRDWVRRNHPDVGGDPEAFALGLARLRGTTSRAPVDGRTHIEIHRAPRGPLGHLAEAVRRRRRRRARARRLR</sequence>
<evidence type="ECO:0000313" key="2">
    <source>
        <dbReference type="Proteomes" id="UP000190637"/>
    </source>
</evidence>
<dbReference type="OrthoDB" id="5198651at2"/>
<gene>
    <name evidence="1" type="ORF">SAMN02745673_03046</name>
</gene>